<proteinExistence type="predicted"/>
<dbReference type="CDD" id="cd06850">
    <property type="entry name" value="biotinyl_domain"/>
    <property type="match status" value="1"/>
</dbReference>
<dbReference type="InterPro" id="IPR050709">
    <property type="entry name" value="Biotin_Carboxyl_Carrier/Decarb"/>
</dbReference>
<dbReference type="SUPFAM" id="SSF51230">
    <property type="entry name" value="Single hybrid motif"/>
    <property type="match status" value="1"/>
</dbReference>
<keyword evidence="5" id="KW-1185">Reference proteome</keyword>
<keyword evidence="4" id="KW-0808">Transferase</keyword>
<dbReference type="KEGG" id="tpla:ElP_40060"/>
<sequence length="130" mass="13385">MKLKITVDGRVFEVDVEVAEPEPMRPSYVPPSGHARMPASPAGPPASPGAGPGPAPVADEAKVCRSPLAGVVSRVEARPGQAIRVNDVLIVLEAMKMETVITAPVAGVVSRVNAGVGDGVQQGQVLVEFE</sequence>
<dbReference type="Proteomes" id="UP000317835">
    <property type="component" value="Chromosome"/>
</dbReference>
<protein>
    <submittedName>
        <fullName evidence="4">Methylmalonyl-CoA carboxyltransferase 1.3S subunit</fullName>
        <ecNumber evidence="4">2.1.3.1</ecNumber>
    </submittedName>
</protein>
<dbReference type="PROSITE" id="PS50968">
    <property type="entry name" value="BIOTINYL_LIPOYL"/>
    <property type="match status" value="1"/>
</dbReference>
<dbReference type="GO" id="GO:0047154">
    <property type="term" value="F:methylmalonyl-CoA carboxytransferase activity"/>
    <property type="evidence" value="ECO:0007669"/>
    <property type="project" value="UniProtKB-EC"/>
</dbReference>
<dbReference type="AlphaFoldDB" id="A0A518H5I1"/>
<name>A0A518H5I1_9BACT</name>
<dbReference type="EC" id="2.1.3.1" evidence="4"/>
<feature type="region of interest" description="Disordered" evidence="2">
    <location>
        <begin position="21"/>
        <end position="59"/>
    </location>
</feature>
<accession>A0A518H5I1</accession>
<reference evidence="4 5" key="1">
    <citation type="submission" date="2019-02" db="EMBL/GenBank/DDBJ databases">
        <title>Deep-cultivation of Planctomycetes and their phenomic and genomic characterization uncovers novel biology.</title>
        <authorList>
            <person name="Wiegand S."/>
            <person name="Jogler M."/>
            <person name="Boedeker C."/>
            <person name="Pinto D."/>
            <person name="Vollmers J."/>
            <person name="Rivas-Marin E."/>
            <person name="Kohn T."/>
            <person name="Peeters S.H."/>
            <person name="Heuer A."/>
            <person name="Rast P."/>
            <person name="Oberbeckmann S."/>
            <person name="Bunk B."/>
            <person name="Jeske O."/>
            <person name="Meyerdierks A."/>
            <person name="Storesund J.E."/>
            <person name="Kallscheuer N."/>
            <person name="Luecker S."/>
            <person name="Lage O.M."/>
            <person name="Pohl T."/>
            <person name="Merkel B.J."/>
            <person name="Hornburger P."/>
            <person name="Mueller R.-W."/>
            <person name="Bruemmer F."/>
            <person name="Labrenz M."/>
            <person name="Spormann A.M."/>
            <person name="Op den Camp H."/>
            <person name="Overmann J."/>
            <person name="Amann R."/>
            <person name="Jetten M.S.M."/>
            <person name="Mascher T."/>
            <person name="Medema M.H."/>
            <person name="Devos D.P."/>
            <person name="Kaster A.-K."/>
            <person name="Ovreas L."/>
            <person name="Rohde M."/>
            <person name="Galperin M.Y."/>
            <person name="Jogler C."/>
        </authorList>
    </citation>
    <scope>NUCLEOTIDE SEQUENCE [LARGE SCALE GENOMIC DNA]</scope>
    <source>
        <strain evidence="4 5">ElP</strain>
    </source>
</reference>
<dbReference type="InterPro" id="IPR000089">
    <property type="entry name" value="Biotin_lipoyl"/>
</dbReference>
<gene>
    <name evidence="4" type="ORF">ElP_40060</name>
</gene>
<dbReference type="EMBL" id="CP036426">
    <property type="protein sequence ID" value="QDV36094.1"/>
    <property type="molecule type" value="Genomic_DNA"/>
</dbReference>
<evidence type="ECO:0000313" key="5">
    <source>
        <dbReference type="Proteomes" id="UP000317835"/>
    </source>
</evidence>
<evidence type="ECO:0000256" key="2">
    <source>
        <dbReference type="SAM" id="MobiDB-lite"/>
    </source>
</evidence>
<dbReference type="Gene3D" id="2.40.50.100">
    <property type="match status" value="1"/>
</dbReference>
<dbReference type="Pfam" id="PF00364">
    <property type="entry name" value="Biotin_lipoyl"/>
    <property type="match status" value="1"/>
</dbReference>
<dbReference type="PANTHER" id="PTHR45266:SF3">
    <property type="entry name" value="OXALOACETATE DECARBOXYLASE ALPHA CHAIN"/>
    <property type="match status" value="1"/>
</dbReference>
<dbReference type="PANTHER" id="PTHR45266">
    <property type="entry name" value="OXALOACETATE DECARBOXYLASE ALPHA CHAIN"/>
    <property type="match status" value="1"/>
</dbReference>
<dbReference type="InterPro" id="IPR011053">
    <property type="entry name" value="Single_hybrid_motif"/>
</dbReference>
<feature type="domain" description="Lipoyl-binding" evidence="3">
    <location>
        <begin position="54"/>
        <end position="130"/>
    </location>
</feature>
<organism evidence="4 5">
    <name type="scientific">Tautonia plasticadhaerens</name>
    <dbReference type="NCBI Taxonomy" id="2527974"/>
    <lineage>
        <taxon>Bacteria</taxon>
        <taxon>Pseudomonadati</taxon>
        <taxon>Planctomycetota</taxon>
        <taxon>Planctomycetia</taxon>
        <taxon>Isosphaerales</taxon>
        <taxon>Isosphaeraceae</taxon>
        <taxon>Tautonia</taxon>
    </lineage>
</organism>
<dbReference type="FunFam" id="2.40.50.100:FF:000003">
    <property type="entry name" value="Acetyl-CoA carboxylase biotin carboxyl carrier protein"/>
    <property type="match status" value="1"/>
</dbReference>
<evidence type="ECO:0000256" key="1">
    <source>
        <dbReference type="ARBA" id="ARBA00023267"/>
    </source>
</evidence>
<dbReference type="RefSeq" id="WP_145272127.1">
    <property type="nucleotide sequence ID" value="NZ_CP036426.1"/>
</dbReference>
<evidence type="ECO:0000313" key="4">
    <source>
        <dbReference type="EMBL" id="QDV36094.1"/>
    </source>
</evidence>
<feature type="compositionally biased region" description="Pro residues" evidence="2">
    <location>
        <begin position="41"/>
        <end position="55"/>
    </location>
</feature>
<keyword evidence="1" id="KW-0092">Biotin</keyword>
<dbReference type="OrthoDB" id="9760256at2"/>
<evidence type="ECO:0000259" key="3">
    <source>
        <dbReference type="PROSITE" id="PS50968"/>
    </source>
</evidence>
<dbReference type="InterPro" id="IPR001882">
    <property type="entry name" value="Biotin_BS"/>
</dbReference>
<dbReference type="PROSITE" id="PS00188">
    <property type="entry name" value="BIOTIN"/>
    <property type="match status" value="1"/>
</dbReference>